<keyword evidence="2" id="KW-0805">Transcription regulation</keyword>
<feature type="region of interest" description="Disordered" evidence="5">
    <location>
        <begin position="340"/>
        <end position="372"/>
    </location>
</feature>
<dbReference type="CDD" id="cd06288">
    <property type="entry name" value="PBP1_sucrose_transcription_regulator"/>
    <property type="match status" value="1"/>
</dbReference>
<accession>A0ABU2L4P3</accession>
<dbReference type="InterPro" id="IPR028082">
    <property type="entry name" value="Peripla_BP_I"/>
</dbReference>
<gene>
    <name evidence="7" type="ORF">RM780_06100</name>
</gene>
<dbReference type="CDD" id="cd01392">
    <property type="entry name" value="HTH_LacI"/>
    <property type="match status" value="1"/>
</dbReference>
<evidence type="ECO:0000313" key="7">
    <source>
        <dbReference type="EMBL" id="MDT0306531.1"/>
    </source>
</evidence>
<evidence type="ECO:0000256" key="5">
    <source>
        <dbReference type="SAM" id="MobiDB-lite"/>
    </source>
</evidence>
<feature type="compositionally biased region" description="Basic and acidic residues" evidence="5">
    <location>
        <begin position="362"/>
        <end position="372"/>
    </location>
</feature>
<dbReference type="PANTHER" id="PTHR30146">
    <property type="entry name" value="LACI-RELATED TRANSCRIPTIONAL REPRESSOR"/>
    <property type="match status" value="1"/>
</dbReference>
<evidence type="ECO:0000259" key="6">
    <source>
        <dbReference type="PROSITE" id="PS50932"/>
    </source>
</evidence>
<dbReference type="Proteomes" id="UP001183388">
    <property type="component" value="Unassembled WGS sequence"/>
</dbReference>
<evidence type="ECO:0000313" key="8">
    <source>
        <dbReference type="Proteomes" id="UP001183388"/>
    </source>
</evidence>
<dbReference type="SMART" id="SM00354">
    <property type="entry name" value="HTH_LACI"/>
    <property type="match status" value="1"/>
</dbReference>
<dbReference type="PROSITE" id="PS00356">
    <property type="entry name" value="HTH_LACI_1"/>
    <property type="match status" value="1"/>
</dbReference>
<dbReference type="InterPro" id="IPR046335">
    <property type="entry name" value="LacI/GalR-like_sensor"/>
</dbReference>
<evidence type="ECO:0000256" key="2">
    <source>
        <dbReference type="ARBA" id="ARBA00023015"/>
    </source>
</evidence>
<dbReference type="Gene3D" id="1.10.260.40">
    <property type="entry name" value="lambda repressor-like DNA-binding domains"/>
    <property type="match status" value="1"/>
</dbReference>
<protein>
    <submittedName>
        <fullName evidence="7">LacI family DNA-binding transcriptional regulator</fullName>
    </submittedName>
</protein>
<dbReference type="InterPro" id="IPR000843">
    <property type="entry name" value="HTH_LacI"/>
</dbReference>
<dbReference type="EMBL" id="JAVREN010000006">
    <property type="protein sequence ID" value="MDT0306531.1"/>
    <property type="molecule type" value="Genomic_DNA"/>
</dbReference>
<dbReference type="RefSeq" id="WP_311629460.1">
    <property type="nucleotide sequence ID" value="NZ_JAVREN010000006.1"/>
</dbReference>
<name>A0ABU2L4P3_9ACTN</name>
<dbReference type="Pfam" id="PF13377">
    <property type="entry name" value="Peripla_BP_3"/>
    <property type="match status" value="1"/>
</dbReference>
<sequence length="372" mass="38880">MPTAGPPPRRRVTMSDVARRAGVSATTASFVLAGRTDMRISEAARQRVQEAARALGYRPNAIARSLRTRSTRTIGLVSDTITTTPYAGEVIRGALEAARDREHLLFITETGGDPGAEPGLVDALLDRDVDAVIYAAMYTRTVAPPPQLRGRRVVLLNCLAPGFCAPSVVPDERGAGRTAARALLEAGHREGVWAVGGRGLAHRPPDGLLAGHDRLRGLTEELAAAGAALAGTSECGWEADDGRRAVAELLARGGPAPRALVCATDRTAFGAYQALADAGLRVPGDVSVLSFDDQDFASWLRPGLTTLALPHHALGRAAVDLVLGGPRPLAPEVHRVPVPLRARGSVGPPAAGGGRVHSPGADGERQGRERTT</sequence>
<feature type="domain" description="HTH lacI-type" evidence="6">
    <location>
        <begin position="12"/>
        <end position="68"/>
    </location>
</feature>
<comment type="caution">
    <text evidence="7">The sequence shown here is derived from an EMBL/GenBank/DDBJ whole genome shotgun (WGS) entry which is preliminary data.</text>
</comment>
<evidence type="ECO:0000256" key="1">
    <source>
        <dbReference type="ARBA" id="ARBA00022491"/>
    </source>
</evidence>
<evidence type="ECO:0000256" key="4">
    <source>
        <dbReference type="ARBA" id="ARBA00023163"/>
    </source>
</evidence>
<keyword evidence="4" id="KW-0804">Transcription</keyword>
<dbReference type="SUPFAM" id="SSF47413">
    <property type="entry name" value="lambda repressor-like DNA-binding domains"/>
    <property type="match status" value="1"/>
</dbReference>
<dbReference type="SUPFAM" id="SSF53822">
    <property type="entry name" value="Periplasmic binding protein-like I"/>
    <property type="match status" value="1"/>
</dbReference>
<dbReference type="Gene3D" id="3.40.50.2300">
    <property type="match status" value="2"/>
</dbReference>
<organism evidence="7 8">
    <name type="scientific">Streptomyces boetiae</name>
    <dbReference type="NCBI Taxonomy" id="3075541"/>
    <lineage>
        <taxon>Bacteria</taxon>
        <taxon>Bacillati</taxon>
        <taxon>Actinomycetota</taxon>
        <taxon>Actinomycetes</taxon>
        <taxon>Kitasatosporales</taxon>
        <taxon>Streptomycetaceae</taxon>
        <taxon>Streptomyces</taxon>
    </lineage>
</organism>
<keyword evidence="3 7" id="KW-0238">DNA-binding</keyword>
<evidence type="ECO:0000256" key="3">
    <source>
        <dbReference type="ARBA" id="ARBA00023125"/>
    </source>
</evidence>
<reference evidence="8" key="1">
    <citation type="submission" date="2023-07" db="EMBL/GenBank/DDBJ databases">
        <title>30 novel species of actinomycetes from the DSMZ collection.</title>
        <authorList>
            <person name="Nouioui I."/>
        </authorList>
    </citation>
    <scope>NUCLEOTIDE SEQUENCE [LARGE SCALE GENOMIC DNA]</scope>
    <source>
        <strain evidence="8">DSM 44917</strain>
    </source>
</reference>
<dbReference type="PROSITE" id="PS50932">
    <property type="entry name" value="HTH_LACI_2"/>
    <property type="match status" value="1"/>
</dbReference>
<dbReference type="Pfam" id="PF00356">
    <property type="entry name" value="LacI"/>
    <property type="match status" value="1"/>
</dbReference>
<dbReference type="InterPro" id="IPR010982">
    <property type="entry name" value="Lambda_DNA-bd_dom_sf"/>
</dbReference>
<dbReference type="GO" id="GO:0003677">
    <property type="term" value="F:DNA binding"/>
    <property type="evidence" value="ECO:0007669"/>
    <property type="project" value="UniProtKB-KW"/>
</dbReference>
<keyword evidence="8" id="KW-1185">Reference proteome</keyword>
<proteinExistence type="predicted"/>
<keyword evidence="1" id="KW-0678">Repressor</keyword>
<dbReference type="PANTHER" id="PTHR30146:SF148">
    <property type="entry name" value="HTH-TYPE TRANSCRIPTIONAL REPRESSOR PURR-RELATED"/>
    <property type="match status" value="1"/>
</dbReference>